<dbReference type="GO" id="GO:0009986">
    <property type="term" value="C:cell surface"/>
    <property type="evidence" value="ECO:0007669"/>
    <property type="project" value="TreeGrafter"/>
</dbReference>
<dbReference type="GO" id="GO:0007160">
    <property type="term" value="P:cell-matrix adhesion"/>
    <property type="evidence" value="ECO:0007669"/>
    <property type="project" value="TreeGrafter"/>
</dbReference>
<sequence length="123" mass="14104">KVLEGARLCTFEDEEGCYFNFTYRYVDSSSSTDSPKYEIFVQKERQCPEPPPVLGIVFGLIAAIVAIGLLTLLIWKLLTTIHDRREYAKFEQERKAAQWETAENPLYKSAETTFKNPAFAKSQ</sequence>
<dbReference type="GO" id="GO:0033627">
    <property type="term" value="P:cell adhesion mediated by integrin"/>
    <property type="evidence" value="ECO:0007669"/>
    <property type="project" value="TreeGrafter"/>
</dbReference>
<evidence type="ECO:0000313" key="5">
    <source>
        <dbReference type="EMBL" id="KAK8731943.1"/>
    </source>
</evidence>
<dbReference type="PANTHER" id="PTHR10082:SF60">
    <property type="entry name" value="INTEGRIN BETA-PS"/>
    <property type="match status" value="1"/>
</dbReference>
<keyword evidence="1" id="KW-1015">Disulfide bond</keyword>
<dbReference type="GO" id="GO:0008305">
    <property type="term" value="C:integrin complex"/>
    <property type="evidence" value="ECO:0007669"/>
    <property type="project" value="TreeGrafter"/>
</dbReference>
<reference evidence="5 6" key="1">
    <citation type="journal article" date="2024" name="BMC Genomics">
        <title>Genome assembly of redclaw crayfish (Cherax quadricarinatus) provides insights into its immune adaptation and hypoxia tolerance.</title>
        <authorList>
            <person name="Liu Z."/>
            <person name="Zheng J."/>
            <person name="Li H."/>
            <person name="Fang K."/>
            <person name="Wang S."/>
            <person name="He J."/>
            <person name="Zhou D."/>
            <person name="Weng S."/>
            <person name="Chi M."/>
            <person name="Gu Z."/>
            <person name="He J."/>
            <person name="Li F."/>
            <person name="Wang M."/>
        </authorList>
    </citation>
    <scope>NUCLEOTIDE SEQUENCE [LARGE SCALE GENOMIC DNA]</scope>
    <source>
        <strain evidence="5">ZL_2023a</strain>
    </source>
</reference>
<keyword evidence="6" id="KW-1185">Reference proteome</keyword>
<dbReference type="SUPFAM" id="SSF69687">
    <property type="entry name" value="Integrin beta tail domain"/>
    <property type="match status" value="1"/>
</dbReference>
<evidence type="ECO:0000256" key="1">
    <source>
        <dbReference type="ARBA" id="ARBA00023157"/>
    </source>
</evidence>
<dbReference type="SMART" id="SM01241">
    <property type="entry name" value="Integrin_b_cyt"/>
    <property type="match status" value="1"/>
</dbReference>
<keyword evidence="3" id="KW-1133">Transmembrane helix</keyword>
<dbReference type="Gene3D" id="4.10.1240.30">
    <property type="match status" value="1"/>
</dbReference>
<dbReference type="Proteomes" id="UP001445076">
    <property type="component" value="Unassembled WGS sequence"/>
</dbReference>
<dbReference type="Gene3D" id="1.20.5.100">
    <property type="entry name" value="Cytochrome c1, transmembrane anchor, C-terminal"/>
    <property type="match status" value="1"/>
</dbReference>
<accession>A0AAW0WWE5</accession>
<proteinExistence type="predicted"/>
<dbReference type="GO" id="GO:0098609">
    <property type="term" value="P:cell-cell adhesion"/>
    <property type="evidence" value="ECO:0007669"/>
    <property type="project" value="TreeGrafter"/>
</dbReference>
<gene>
    <name evidence="5" type="ORF">OTU49_007346</name>
</gene>
<keyword evidence="3" id="KW-0812">Transmembrane</keyword>
<feature type="transmembrane region" description="Helical" evidence="3">
    <location>
        <begin position="53"/>
        <end position="75"/>
    </location>
</feature>
<dbReference type="InterPro" id="IPR036349">
    <property type="entry name" value="Integrin_bsu_tail_dom_sf"/>
</dbReference>
<dbReference type="AlphaFoldDB" id="A0AAW0WWE5"/>
<dbReference type="EMBL" id="JARKIK010000059">
    <property type="protein sequence ID" value="KAK8731943.1"/>
    <property type="molecule type" value="Genomic_DNA"/>
</dbReference>
<dbReference type="GO" id="GO:0016477">
    <property type="term" value="P:cell migration"/>
    <property type="evidence" value="ECO:0007669"/>
    <property type="project" value="TreeGrafter"/>
</dbReference>
<dbReference type="InterPro" id="IPR014836">
    <property type="entry name" value="Integrin_bsu_cyt_dom"/>
</dbReference>
<name>A0AAW0WWE5_CHEQU</name>
<dbReference type="PANTHER" id="PTHR10082">
    <property type="entry name" value="INTEGRIN BETA SUBUNIT"/>
    <property type="match status" value="1"/>
</dbReference>
<keyword evidence="3" id="KW-0472">Membrane</keyword>
<comment type="caution">
    <text evidence="5">The sequence shown here is derived from an EMBL/GenBank/DDBJ whole genome shotgun (WGS) entry which is preliminary data.</text>
</comment>
<dbReference type="GO" id="GO:0005178">
    <property type="term" value="F:integrin binding"/>
    <property type="evidence" value="ECO:0007669"/>
    <property type="project" value="TreeGrafter"/>
</dbReference>
<dbReference type="GO" id="GO:0007229">
    <property type="term" value="P:integrin-mediated signaling pathway"/>
    <property type="evidence" value="ECO:0007669"/>
    <property type="project" value="TreeGrafter"/>
</dbReference>
<feature type="domain" description="Integrin beta subunit cytoplasmic" evidence="4">
    <location>
        <begin position="76"/>
        <end position="122"/>
    </location>
</feature>
<evidence type="ECO:0000256" key="2">
    <source>
        <dbReference type="ARBA" id="ARBA00023180"/>
    </source>
</evidence>
<evidence type="ECO:0000313" key="6">
    <source>
        <dbReference type="Proteomes" id="UP001445076"/>
    </source>
</evidence>
<keyword evidence="2" id="KW-0325">Glycoprotein</keyword>
<dbReference type="FunFam" id="1.20.5.100:FF:000002">
    <property type="entry name" value="Integrin beta"/>
    <property type="match status" value="1"/>
</dbReference>
<feature type="non-terminal residue" evidence="5">
    <location>
        <position position="1"/>
    </location>
</feature>
<dbReference type="GO" id="GO:0005925">
    <property type="term" value="C:focal adhesion"/>
    <property type="evidence" value="ECO:0007669"/>
    <property type="project" value="TreeGrafter"/>
</dbReference>
<evidence type="ECO:0000259" key="4">
    <source>
        <dbReference type="SMART" id="SM01241"/>
    </source>
</evidence>
<organism evidence="5 6">
    <name type="scientific">Cherax quadricarinatus</name>
    <name type="common">Australian red claw crayfish</name>
    <dbReference type="NCBI Taxonomy" id="27406"/>
    <lineage>
        <taxon>Eukaryota</taxon>
        <taxon>Metazoa</taxon>
        <taxon>Ecdysozoa</taxon>
        <taxon>Arthropoda</taxon>
        <taxon>Crustacea</taxon>
        <taxon>Multicrustacea</taxon>
        <taxon>Malacostraca</taxon>
        <taxon>Eumalacostraca</taxon>
        <taxon>Eucarida</taxon>
        <taxon>Decapoda</taxon>
        <taxon>Pleocyemata</taxon>
        <taxon>Astacidea</taxon>
        <taxon>Parastacoidea</taxon>
        <taxon>Parastacidae</taxon>
        <taxon>Cherax</taxon>
    </lineage>
</organism>
<dbReference type="InterPro" id="IPR015812">
    <property type="entry name" value="Integrin_bsu"/>
</dbReference>
<evidence type="ECO:0000256" key="3">
    <source>
        <dbReference type="SAM" id="Phobius"/>
    </source>
</evidence>
<protein>
    <recommendedName>
        <fullName evidence="4">Integrin beta subunit cytoplasmic domain-containing protein</fullName>
    </recommendedName>
</protein>
<dbReference type="Pfam" id="PF08725">
    <property type="entry name" value="Integrin_b_cyt"/>
    <property type="match status" value="1"/>
</dbReference>